<evidence type="ECO:0000256" key="6">
    <source>
        <dbReference type="ARBA" id="ARBA00023098"/>
    </source>
</evidence>
<reference evidence="14 15" key="1">
    <citation type="submission" date="2015-12" db="EMBL/GenBank/DDBJ databases">
        <title>The genome of Folsomia candida.</title>
        <authorList>
            <person name="Faddeeva A."/>
            <person name="Derks M.F."/>
            <person name="Anvar Y."/>
            <person name="Smit S."/>
            <person name="Van Straalen N."/>
            <person name="Roelofs D."/>
        </authorList>
    </citation>
    <scope>NUCLEOTIDE SEQUENCE [LARGE SCALE GENOMIC DNA]</scope>
    <source>
        <strain evidence="14 15">VU population</strain>
        <tissue evidence="14">Whole body</tissue>
    </source>
</reference>
<dbReference type="InterPro" id="IPR044608">
    <property type="entry name" value="Ect1/PCYT2"/>
</dbReference>
<evidence type="ECO:0000256" key="5">
    <source>
        <dbReference type="ARBA" id="ARBA00022695"/>
    </source>
</evidence>
<dbReference type="NCBIfam" id="TIGR00125">
    <property type="entry name" value="cyt_tran_rel"/>
    <property type="match status" value="2"/>
</dbReference>
<keyword evidence="3" id="KW-0444">Lipid biosynthesis</keyword>
<feature type="coiled-coil region" evidence="12">
    <location>
        <begin position="371"/>
        <end position="413"/>
    </location>
</feature>
<sequence>MDKMDTSNEMMTMDSNNNNGVTKIWCDGCYDITHFGHSNNLRQAKELGDVLIVGVHSDAEIEKNKGSRPVFTEEERYALIRGIKWVDQVIENAPYCTTLETLDKYECQFCAHGNDITTTDAGVDTYQMVKDAGRYKEVDRTQGVSTTDLVKRILKSDPTKNSDNSTVPEIISPYTGSTQFLATTRKLKQFAAMKDPPPNARVVYVAGTFDLFHPGHLAFLEAARALGDFLIVGLYDDTISARTSPTGIQFPIMTLLERVQNILGYRVVDEVVIGAPFTISRDLLDHLQVAVVAHGIETQILPDPDTRKGLDFRGCYTHKNTKIYVEKATVPPISNLLDGRPQNPDPYEVPKSLGIFAEVDSGSTLVTRDLLDRVLANRAVYEKRNADKERKELARLHADLGKQEQIMANMQAED</sequence>
<dbReference type="UniPathway" id="UPA00558">
    <property type="reaction ID" value="UER00742"/>
</dbReference>
<protein>
    <recommendedName>
        <fullName evidence="10">ethanolamine-phosphate cytidylyltransferase</fullName>
        <ecNumber evidence="10">2.7.7.14</ecNumber>
    </recommendedName>
    <alternativeName>
        <fullName evidence="11">CTP:phosphoethanolamine cytidylyltransferase</fullName>
    </alternativeName>
</protein>
<dbReference type="Pfam" id="PF01467">
    <property type="entry name" value="CTP_transf_like"/>
    <property type="match status" value="2"/>
</dbReference>
<evidence type="ECO:0000256" key="4">
    <source>
        <dbReference type="ARBA" id="ARBA00022679"/>
    </source>
</evidence>
<comment type="similarity">
    <text evidence="2">Belongs to the cytidylyltransferase family.</text>
</comment>
<dbReference type="Proteomes" id="UP000198287">
    <property type="component" value="Unassembled WGS sequence"/>
</dbReference>
<keyword evidence="8" id="KW-1208">Phospholipid metabolism</keyword>
<dbReference type="PANTHER" id="PTHR45780:SF2">
    <property type="entry name" value="ETHANOLAMINE-PHOSPHATE CYTIDYLYLTRANSFERASE"/>
    <property type="match status" value="1"/>
</dbReference>
<evidence type="ECO:0000256" key="7">
    <source>
        <dbReference type="ARBA" id="ARBA00023209"/>
    </source>
</evidence>
<dbReference type="GO" id="GO:0005737">
    <property type="term" value="C:cytoplasm"/>
    <property type="evidence" value="ECO:0007669"/>
    <property type="project" value="TreeGrafter"/>
</dbReference>
<evidence type="ECO:0000259" key="13">
    <source>
        <dbReference type="Pfam" id="PF01467"/>
    </source>
</evidence>
<evidence type="ECO:0000256" key="8">
    <source>
        <dbReference type="ARBA" id="ARBA00023264"/>
    </source>
</evidence>
<dbReference type="SUPFAM" id="SSF52374">
    <property type="entry name" value="Nucleotidylyl transferase"/>
    <property type="match status" value="2"/>
</dbReference>
<evidence type="ECO:0000256" key="1">
    <source>
        <dbReference type="ARBA" id="ARBA00005189"/>
    </source>
</evidence>
<dbReference type="GO" id="GO:0006646">
    <property type="term" value="P:phosphatidylethanolamine biosynthetic process"/>
    <property type="evidence" value="ECO:0007669"/>
    <property type="project" value="UniProtKB-UniPathway"/>
</dbReference>
<keyword evidence="15" id="KW-1185">Reference proteome</keyword>
<dbReference type="InterPro" id="IPR041723">
    <property type="entry name" value="CCT"/>
</dbReference>
<evidence type="ECO:0000256" key="2">
    <source>
        <dbReference type="ARBA" id="ARBA00010101"/>
    </source>
</evidence>
<dbReference type="Gene3D" id="3.40.50.620">
    <property type="entry name" value="HUPs"/>
    <property type="match status" value="2"/>
</dbReference>
<name>A0A226D296_FOLCA</name>
<dbReference type="AlphaFoldDB" id="A0A226D296"/>
<evidence type="ECO:0000256" key="3">
    <source>
        <dbReference type="ARBA" id="ARBA00022516"/>
    </source>
</evidence>
<feature type="domain" description="Cytidyltransferase-like" evidence="13">
    <location>
        <begin position="205"/>
        <end position="327"/>
    </location>
</feature>
<evidence type="ECO:0000313" key="14">
    <source>
        <dbReference type="EMBL" id="OXA39180.1"/>
    </source>
</evidence>
<evidence type="ECO:0000256" key="10">
    <source>
        <dbReference type="ARBA" id="ARBA00024221"/>
    </source>
</evidence>
<dbReference type="PANTHER" id="PTHR45780">
    <property type="entry name" value="ETHANOLAMINE-PHOSPHATE CYTIDYLYLTRANSFERASE"/>
    <property type="match status" value="1"/>
</dbReference>
<dbReference type="CDD" id="cd02174">
    <property type="entry name" value="CCT"/>
    <property type="match status" value="1"/>
</dbReference>
<organism evidence="14 15">
    <name type="scientific">Folsomia candida</name>
    <name type="common">Springtail</name>
    <dbReference type="NCBI Taxonomy" id="158441"/>
    <lineage>
        <taxon>Eukaryota</taxon>
        <taxon>Metazoa</taxon>
        <taxon>Ecdysozoa</taxon>
        <taxon>Arthropoda</taxon>
        <taxon>Hexapoda</taxon>
        <taxon>Collembola</taxon>
        <taxon>Entomobryomorpha</taxon>
        <taxon>Isotomoidea</taxon>
        <taxon>Isotomidae</taxon>
        <taxon>Proisotominae</taxon>
        <taxon>Folsomia</taxon>
    </lineage>
</organism>
<dbReference type="InterPro" id="IPR014729">
    <property type="entry name" value="Rossmann-like_a/b/a_fold"/>
</dbReference>
<evidence type="ECO:0000256" key="9">
    <source>
        <dbReference type="ARBA" id="ARBA00024191"/>
    </source>
</evidence>
<proteinExistence type="inferred from homology"/>
<comment type="caution">
    <text evidence="14">The sequence shown here is derived from an EMBL/GenBank/DDBJ whole genome shotgun (WGS) entry which is preliminary data.</text>
</comment>
<evidence type="ECO:0000256" key="12">
    <source>
        <dbReference type="SAM" id="Coils"/>
    </source>
</evidence>
<keyword evidence="5 14" id="KW-0548">Nucleotidyltransferase</keyword>
<accession>A0A226D296</accession>
<keyword evidence="6" id="KW-0443">Lipid metabolism</keyword>
<dbReference type="OrthoDB" id="40021at2759"/>
<dbReference type="InterPro" id="IPR004821">
    <property type="entry name" value="Cyt_trans-like"/>
</dbReference>
<gene>
    <name evidence="14" type="ORF">Fcan01_26037</name>
</gene>
<dbReference type="EMBL" id="LNIX01000040">
    <property type="protein sequence ID" value="OXA39180.1"/>
    <property type="molecule type" value="Genomic_DNA"/>
</dbReference>
<keyword evidence="4 14" id="KW-0808">Transferase</keyword>
<dbReference type="EC" id="2.7.7.14" evidence="10"/>
<keyword evidence="7" id="KW-0594">Phospholipid biosynthesis</keyword>
<feature type="domain" description="Cytidyltransferase-like" evidence="13">
    <location>
        <begin position="25"/>
        <end position="152"/>
    </location>
</feature>
<keyword evidence="12" id="KW-0175">Coiled coil</keyword>
<evidence type="ECO:0000256" key="11">
    <source>
        <dbReference type="ARBA" id="ARBA00031473"/>
    </source>
</evidence>
<comment type="pathway">
    <text evidence="9">Phospholipid metabolism; phosphatidylethanolamine biosynthesis; phosphatidylethanolamine from ethanolamine: step 2/3.</text>
</comment>
<dbReference type="STRING" id="158441.A0A226D296"/>
<dbReference type="GO" id="GO:0004306">
    <property type="term" value="F:ethanolamine-phosphate cytidylyltransferase activity"/>
    <property type="evidence" value="ECO:0007669"/>
    <property type="project" value="UniProtKB-EC"/>
</dbReference>
<evidence type="ECO:0000313" key="15">
    <source>
        <dbReference type="Proteomes" id="UP000198287"/>
    </source>
</evidence>
<comment type="pathway">
    <text evidence="1">Lipid metabolism.</text>
</comment>